<organism evidence="1 2">
    <name type="scientific">Noviherbaspirillum galbum</name>
    <dbReference type="NCBI Taxonomy" id="2709383"/>
    <lineage>
        <taxon>Bacteria</taxon>
        <taxon>Pseudomonadati</taxon>
        <taxon>Pseudomonadota</taxon>
        <taxon>Betaproteobacteria</taxon>
        <taxon>Burkholderiales</taxon>
        <taxon>Oxalobacteraceae</taxon>
        <taxon>Noviherbaspirillum</taxon>
    </lineage>
</organism>
<dbReference type="EMBL" id="JAAIVB010000011">
    <property type="protein sequence ID" value="NEX60115.1"/>
    <property type="molecule type" value="Genomic_DNA"/>
</dbReference>
<gene>
    <name evidence="1" type="ORF">G3574_03400</name>
</gene>
<name>A0A6B3SL67_9BURK</name>
<dbReference type="AlphaFoldDB" id="A0A6B3SL67"/>
<sequence>MIKADNKNRSRRLKKKLHLGQFQEFGFTVDIVFSGAESGDEAERFIDAFLGEVIEPRKLCYGGWLEGFVAHEARGSATEDDREAVAAWLSSRSDVRSFHVGPLIDAWHADS</sequence>
<accession>A0A6B3SL67</accession>
<evidence type="ECO:0000313" key="2">
    <source>
        <dbReference type="Proteomes" id="UP000482155"/>
    </source>
</evidence>
<dbReference type="PANTHER" id="PTHR38778">
    <property type="entry name" value="CYTOPLASMIC PROTEIN-RELATED"/>
    <property type="match status" value="1"/>
</dbReference>
<dbReference type="PANTHER" id="PTHR38778:SF1">
    <property type="entry name" value="CYTOPLASMIC PROTEIN"/>
    <property type="match status" value="1"/>
</dbReference>
<dbReference type="InterPro" id="IPR007416">
    <property type="entry name" value="YggL_50S_bp"/>
</dbReference>
<dbReference type="Proteomes" id="UP000482155">
    <property type="component" value="Unassembled WGS sequence"/>
</dbReference>
<proteinExistence type="predicted"/>
<reference evidence="1 2" key="1">
    <citation type="submission" date="2020-02" db="EMBL/GenBank/DDBJ databases">
        <authorList>
            <person name="Kim M.K."/>
        </authorList>
    </citation>
    <scope>NUCLEOTIDE SEQUENCE [LARGE SCALE GENOMIC DNA]</scope>
    <source>
        <strain evidence="1 2">17J57-3</strain>
    </source>
</reference>
<dbReference type="Pfam" id="PF04320">
    <property type="entry name" value="YggL_50S_bp"/>
    <property type="match status" value="1"/>
</dbReference>
<evidence type="ECO:0000313" key="1">
    <source>
        <dbReference type="EMBL" id="NEX60115.1"/>
    </source>
</evidence>
<keyword evidence="2" id="KW-1185">Reference proteome</keyword>
<dbReference type="GO" id="GO:0005829">
    <property type="term" value="C:cytosol"/>
    <property type="evidence" value="ECO:0007669"/>
    <property type="project" value="TreeGrafter"/>
</dbReference>
<comment type="caution">
    <text evidence="1">The sequence shown here is derived from an EMBL/GenBank/DDBJ whole genome shotgun (WGS) entry which is preliminary data.</text>
</comment>
<protein>
    <submittedName>
        <fullName evidence="1">DUF469 family protein</fullName>
    </submittedName>
</protein>
<dbReference type="RefSeq" id="WP_163960617.1">
    <property type="nucleotide sequence ID" value="NZ_JAAIVB010000011.1"/>
</dbReference>